<dbReference type="PROSITE" id="PS50097">
    <property type="entry name" value="BTB"/>
    <property type="match status" value="1"/>
</dbReference>
<dbReference type="GeneID" id="28829265"/>
<dbReference type="InterPro" id="IPR011333">
    <property type="entry name" value="SKP1/BTB/POZ_sf"/>
</dbReference>
<protein>
    <recommendedName>
        <fullName evidence="1">BTB domain-containing protein</fullName>
    </recommendedName>
</protein>
<dbReference type="CDD" id="cd18186">
    <property type="entry name" value="BTB_POZ_ZBTB_KLHL-like"/>
    <property type="match status" value="1"/>
</dbReference>
<dbReference type="EMBL" id="KQ947410">
    <property type="protein sequence ID" value="KUJ19798.1"/>
    <property type="molecule type" value="Genomic_DNA"/>
</dbReference>
<dbReference type="AlphaFoldDB" id="A0A194XI13"/>
<dbReference type="PANTHER" id="PTHR47843:SF2">
    <property type="entry name" value="BTB DOMAIN-CONTAINING PROTEIN"/>
    <property type="match status" value="1"/>
</dbReference>
<accession>A0A194XI13</accession>
<dbReference type="InterPro" id="IPR000210">
    <property type="entry name" value="BTB/POZ_dom"/>
</dbReference>
<dbReference type="Pfam" id="PF00651">
    <property type="entry name" value="BTB"/>
    <property type="match status" value="1"/>
</dbReference>
<evidence type="ECO:0000313" key="3">
    <source>
        <dbReference type="Proteomes" id="UP000070700"/>
    </source>
</evidence>
<reference evidence="2 3" key="1">
    <citation type="submission" date="2015-10" db="EMBL/GenBank/DDBJ databases">
        <title>Full genome of DAOMC 229536 Phialocephala scopiformis, a fungal endophyte of spruce producing the potent anti-insectan compound rugulosin.</title>
        <authorList>
            <consortium name="DOE Joint Genome Institute"/>
            <person name="Walker A.K."/>
            <person name="Frasz S.L."/>
            <person name="Seifert K.A."/>
            <person name="Miller J.D."/>
            <person name="Mondo S.J."/>
            <person name="Labutti K."/>
            <person name="Lipzen A."/>
            <person name="Dockter R."/>
            <person name="Kennedy M."/>
            <person name="Grigoriev I.V."/>
            <person name="Spatafora J.W."/>
        </authorList>
    </citation>
    <scope>NUCLEOTIDE SEQUENCE [LARGE SCALE GENOMIC DNA]</scope>
    <source>
        <strain evidence="2 3">CBS 120377</strain>
    </source>
</reference>
<evidence type="ECO:0000313" key="2">
    <source>
        <dbReference type="EMBL" id="KUJ19798.1"/>
    </source>
</evidence>
<name>A0A194XI13_MOLSC</name>
<dbReference type="Proteomes" id="UP000070700">
    <property type="component" value="Unassembled WGS sequence"/>
</dbReference>
<dbReference type="SUPFAM" id="SSF54695">
    <property type="entry name" value="POZ domain"/>
    <property type="match status" value="1"/>
</dbReference>
<dbReference type="PANTHER" id="PTHR47843">
    <property type="entry name" value="BTB DOMAIN-CONTAINING PROTEIN-RELATED"/>
    <property type="match status" value="1"/>
</dbReference>
<gene>
    <name evidence="2" type="ORF">LY89DRAFT_731051</name>
</gene>
<sequence length="282" mass="32630">MAWSPWSSTSSVPRVTEYDLDNSDEACKITPAVPQTLGRVGKQELDFSPMDEIVTFHVGSGDDEKKFIVHKSLACQVSPVWEKAFNRAFIEGQTLSCTLLDVKPNPFTLLVKWIYGRDLDTEATKVMKILSGLSGSAKDDENEKLQKTVDDQDISLIQLWILADRLLIPHLQGDVIKILKSRRAASQWNETESRRKRVSLYRPSYQWFPTVFENTKLDSPLRDYTVHQAVFYLDAKTFQEHPECFPKALLLRYAEFTTERTRRFQDMHVDIRPSRRPIRLIH</sequence>
<dbReference type="OrthoDB" id="194443at2759"/>
<proteinExistence type="predicted"/>
<dbReference type="STRING" id="149040.A0A194XI13"/>
<dbReference type="Gene3D" id="3.30.710.10">
    <property type="entry name" value="Potassium Channel Kv1.1, Chain A"/>
    <property type="match status" value="1"/>
</dbReference>
<feature type="domain" description="BTB" evidence="1">
    <location>
        <begin position="52"/>
        <end position="123"/>
    </location>
</feature>
<dbReference type="RefSeq" id="XP_018074153.1">
    <property type="nucleotide sequence ID" value="XM_018219539.1"/>
</dbReference>
<organism evidence="2 3">
    <name type="scientific">Mollisia scopiformis</name>
    <name type="common">Conifer needle endophyte fungus</name>
    <name type="synonym">Phialocephala scopiformis</name>
    <dbReference type="NCBI Taxonomy" id="149040"/>
    <lineage>
        <taxon>Eukaryota</taxon>
        <taxon>Fungi</taxon>
        <taxon>Dikarya</taxon>
        <taxon>Ascomycota</taxon>
        <taxon>Pezizomycotina</taxon>
        <taxon>Leotiomycetes</taxon>
        <taxon>Helotiales</taxon>
        <taxon>Mollisiaceae</taxon>
        <taxon>Mollisia</taxon>
    </lineage>
</organism>
<dbReference type="KEGG" id="psco:LY89DRAFT_731051"/>
<evidence type="ECO:0000259" key="1">
    <source>
        <dbReference type="PROSITE" id="PS50097"/>
    </source>
</evidence>
<dbReference type="InParanoid" id="A0A194XI13"/>
<keyword evidence="3" id="KW-1185">Reference proteome</keyword>